<keyword evidence="4" id="KW-0119">Carbohydrate metabolism</keyword>
<dbReference type="PRINTS" id="PR00014">
    <property type="entry name" value="FNTYPEIII"/>
</dbReference>
<feature type="domain" description="CBM56" evidence="8">
    <location>
        <begin position="1"/>
        <end position="44"/>
    </location>
</feature>
<dbReference type="Gene3D" id="2.60.40.10">
    <property type="entry name" value="Immunoglobulins"/>
    <property type="match status" value="1"/>
</dbReference>
<dbReference type="PANTHER" id="PTHR13817">
    <property type="entry name" value="TITIN"/>
    <property type="match status" value="1"/>
</dbReference>
<feature type="domain" description="Fibronectin type-III" evidence="7">
    <location>
        <begin position="52"/>
        <end position="140"/>
    </location>
</feature>
<accession>A0A3N9P9F6</accession>
<dbReference type="InterPro" id="IPR003961">
    <property type="entry name" value="FN3_dom"/>
</dbReference>
<dbReference type="AlphaFoldDB" id="A0A3N9P9F6"/>
<evidence type="ECO:0000259" key="7">
    <source>
        <dbReference type="PROSITE" id="PS50853"/>
    </source>
</evidence>
<dbReference type="Pfam" id="PF22184">
    <property type="entry name" value="CBM_56"/>
    <property type="match status" value="1"/>
</dbReference>
<dbReference type="SMART" id="SM00060">
    <property type="entry name" value="FN3"/>
    <property type="match status" value="1"/>
</dbReference>
<protein>
    <submittedName>
        <fullName evidence="9">Fibronectin type III domain-containing protein</fullName>
    </submittedName>
</protein>
<proteinExistence type="predicted"/>
<dbReference type="InterPro" id="IPR050964">
    <property type="entry name" value="Striated_Muscle_Regulatory"/>
</dbReference>
<reference evidence="9 10" key="1">
    <citation type="submission" date="2018-11" db="EMBL/GenBank/DDBJ databases">
        <title>Genome sequence of strain 7197.</title>
        <authorList>
            <person name="Gao J."/>
            <person name="Sun J."/>
        </authorList>
    </citation>
    <scope>NUCLEOTIDE SEQUENCE [LARGE SCALE GENOMIC DNA]</scope>
    <source>
        <strain evidence="9 10">7197</strain>
    </source>
</reference>
<dbReference type="GO" id="GO:0000272">
    <property type="term" value="P:polysaccharide catabolic process"/>
    <property type="evidence" value="ECO:0007669"/>
    <property type="project" value="UniProtKB-KW"/>
</dbReference>
<name>A0A3N9P9F6_9BACL</name>
<keyword evidence="2" id="KW-0677">Repeat</keyword>
<dbReference type="FunFam" id="2.60.40.10:FF:001114">
    <property type="entry name" value="Chitinase A1"/>
    <property type="match status" value="1"/>
</dbReference>
<evidence type="ECO:0000256" key="3">
    <source>
        <dbReference type="ARBA" id="ARBA00022801"/>
    </source>
</evidence>
<dbReference type="GO" id="GO:0016798">
    <property type="term" value="F:hydrolase activity, acting on glycosyl bonds"/>
    <property type="evidence" value="ECO:0007669"/>
    <property type="project" value="UniProtKB-KW"/>
</dbReference>
<dbReference type="Proteomes" id="UP000282529">
    <property type="component" value="Unassembled WGS sequence"/>
</dbReference>
<dbReference type="InterPro" id="IPR047569">
    <property type="entry name" value="CBM56"/>
</dbReference>
<dbReference type="Pfam" id="PF00041">
    <property type="entry name" value="fn3"/>
    <property type="match status" value="1"/>
</dbReference>
<keyword evidence="6" id="KW-0624">Polysaccharide degradation</keyword>
<dbReference type="InterPro" id="IPR036116">
    <property type="entry name" value="FN3_sf"/>
</dbReference>
<comment type="caution">
    <text evidence="9">The sequence shown here is derived from an EMBL/GenBank/DDBJ whole genome shotgun (WGS) entry which is preliminary data.</text>
</comment>
<evidence type="ECO:0000256" key="2">
    <source>
        <dbReference type="ARBA" id="ARBA00022737"/>
    </source>
</evidence>
<sequence>MTQNGSNYEYTGSGLSNGVNVTYFYTYNLTGQPAKDSTHFTYSHIGAADTQAPTAPTFLTSPSKTSTSVSLSWTASTDNIGVTGYEVYKGATPIGSPTGTTFTVTGLSANTEYTFTVKAKDEAGNLSAASNAVTVTTSASMFSNTLFVRDGASSTVEGTLSTAAGAAASTDTTASAGGNWDGTVHTPNTYVISGLTGTYDSTKSTAFNVYADSGTSVGNAIQVCVSYDFTGDGTYDRVEMYNYFATDPVAGFELYNQTAGLKSAAGSFANLNNGKVKIEVWNALGNNTAAIQTDAASAEGNQSKVVIPFS</sequence>
<evidence type="ECO:0000313" key="10">
    <source>
        <dbReference type="Proteomes" id="UP000282529"/>
    </source>
</evidence>
<keyword evidence="5" id="KW-0326">Glycosidase</keyword>
<evidence type="ECO:0000256" key="1">
    <source>
        <dbReference type="ARBA" id="ARBA00022729"/>
    </source>
</evidence>
<dbReference type="CDD" id="cd00063">
    <property type="entry name" value="FN3"/>
    <property type="match status" value="1"/>
</dbReference>
<evidence type="ECO:0000313" key="9">
    <source>
        <dbReference type="EMBL" id="RQW12841.1"/>
    </source>
</evidence>
<keyword evidence="3" id="KW-0378">Hydrolase</keyword>
<dbReference type="PROSITE" id="PS52005">
    <property type="entry name" value="CBM56"/>
    <property type="match status" value="1"/>
</dbReference>
<evidence type="ECO:0000259" key="8">
    <source>
        <dbReference type="PROSITE" id="PS52005"/>
    </source>
</evidence>
<dbReference type="PROSITE" id="PS50853">
    <property type="entry name" value="FN3"/>
    <property type="match status" value="1"/>
</dbReference>
<dbReference type="InterPro" id="IPR013783">
    <property type="entry name" value="Ig-like_fold"/>
</dbReference>
<dbReference type="EMBL" id="RQPI01000002">
    <property type="protein sequence ID" value="RQW12841.1"/>
    <property type="molecule type" value="Genomic_DNA"/>
</dbReference>
<keyword evidence="1" id="KW-0732">Signal</keyword>
<organism evidence="9 10">
    <name type="scientific">Paenibacillus rhizophilus</name>
    <dbReference type="NCBI Taxonomy" id="1850366"/>
    <lineage>
        <taxon>Bacteria</taxon>
        <taxon>Bacillati</taxon>
        <taxon>Bacillota</taxon>
        <taxon>Bacilli</taxon>
        <taxon>Bacillales</taxon>
        <taxon>Paenibacillaceae</taxon>
        <taxon>Paenibacillus</taxon>
    </lineage>
</organism>
<evidence type="ECO:0000256" key="6">
    <source>
        <dbReference type="ARBA" id="ARBA00023326"/>
    </source>
</evidence>
<gene>
    <name evidence="9" type="ORF">EH198_06380</name>
</gene>
<keyword evidence="10" id="KW-1185">Reference proteome</keyword>
<evidence type="ECO:0000256" key="4">
    <source>
        <dbReference type="ARBA" id="ARBA00023277"/>
    </source>
</evidence>
<dbReference type="SUPFAM" id="SSF49265">
    <property type="entry name" value="Fibronectin type III"/>
    <property type="match status" value="1"/>
</dbReference>
<dbReference type="PANTHER" id="PTHR13817:SF166">
    <property type="entry name" value="NEURONAL IGCAM-RELATED"/>
    <property type="match status" value="1"/>
</dbReference>
<dbReference type="OrthoDB" id="5480482at2"/>
<dbReference type="GO" id="GO:0030246">
    <property type="term" value="F:carbohydrate binding"/>
    <property type="evidence" value="ECO:0007669"/>
    <property type="project" value="UniProtKB-UniRule"/>
</dbReference>
<evidence type="ECO:0000256" key="5">
    <source>
        <dbReference type="ARBA" id="ARBA00023295"/>
    </source>
</evidence>